<reference evidence="14" key="1">
    <citation type="submission" date="2020-11" db="EMBL/GenBank/DDBJ databases">
        <authorList>
            <person name="Tran Van P."/>
        </authorList>
    </citation>
    <scope>NUCLEOTIDE SEQUENCE</scope>
</reference>
<proteinExistence type="predicted"/>
<keyword evidence="9" id="KW-0130">Cell adhesion</keyword>
<keyword evidence="2" id="KW-0768">Sushi</keyword>
<keyword evidence="8" id="KW-0720">Serine protease</keyword>
<evidence type="ECO:0000256" key="12">
    <source>
        <dbReference type="ARBA" id="ARBA00066707"/>
    </source>
</evidence>
<dbReference type="SUPFAM" id="SSF50494">
    <property type="entry name" value="Trypsin-like serine proteases"/>
    <property type="match status" value="1"/>
</dbReference>
<feature type="domain" description="Peptidase S1" evidence="13">
    <location>
        <begin position="1"/>
        <end position="243"/>
    </location>
</feature>
<evidence type="ECO:0000313" key="14">
    <source>
        <dbReference type="EMBL" id="CAD7620414.1"/>
    </source>
</evidence>
<dbReference type="PROSITE" id="PS00135">
    <property type="entry name" value="TRYPSIN_SER"/>
    <property type="match status" value="1"/>
</dbReference>
<evidence type="ECO:0000256" key="10">
    <source>
        <dbReference type="ARBA" id="ARBA00023157"/>
    </source>
</evidence>
<dbReference type="GO" id="GO:0004252">
    <property type="term" value="F:serine-type endopeptidase activity"/>
    <property type="evidence" value="ECO:0007669"/>
    <property type="project" value="InterPro"/>
</dbReference>
<dbReference type="InterPro" id="IPR043504">
    <property type="entry name" value="Peptidase_S1_PA_chymotrypsin"/>
</dbReference>
<dbReference type="EMBL" id="CAJPIZ010000226">
    <property type="protein sequence ID" value="CAG2100844.1"/>
    <property type="molecule type" value="Genomic_DNA"/>
</dbReference>
<comment type="catalytic activity">
    <reaction evidence="11">
        <text>Selective cleavage of 103-Arg-|-Ser-104 and 124-Ile-|-Ile-125 bonds in Limulus clotting factor B to form activated factor B. Cleavage of -Pro-Arg-|-Xaa- bonds in synthetic substrates.</text>
        <dbReference type="EC" id="3.4.21.84"/>
    </reaction>
</comment>
<dbReference type="SMART" id="SM00020">
    <property type="entry name" value="Tryp_SPc"/>
    <property type="match status" value="1"/>
</dbReference>
<keyword evidence="10" id="KW-1015">Disulfide bond</keyword>
<dbReference type="InterPro" id="IPR001314">
    <property type="entry name" value="Peptidase_S1A"/>
</dbReference>
<keyword evidence="4" id="KW-0732">Signal</keyword>
<dbReference type="Proteomes" id="UP000759131">
    <property type="component" value="Unassembled WGS sequence"/>
</dbReference>
<evidence type="ECO:0000256" key="7">
    <source>
        <dbReference type="ARBA" id="ARBA00022820"/>
    </source>
</evidence>
<keyword evidence="7" id="KW-0353">Hemolymph clotting</keyword>
<keyword evidence="1" id="KW-0245">EGF-like domain</keyword>
<keyword evidence="5" id="KW-0430">Lectin</keyword>
<dbReference type="OrthoDB" id="6428296at2759"/>
<dbReference type="AlphaFoldDB" id="A0A7R9KCB1"/>
<dbReference type="GO" id="GO:0007155">
    <property type="term" value="P:cell adhesion"/>
    <property type="evidence" value="ECO:0007669"/>
    <property type="project" value="UniProtKB-KW"/>
</dbReference>
<evidence type="ECO:0000313" key="15">
    <source>
        <dbReference type="Proteomes" id="UP000759131"/>
    </source>
</evidence>
<sequence length="248" mass="27789">MLIVAPAHSWPWAVAVYTGSGSSFQNYKFICGASVISSRHVLGAAHCVSHNNRITKPENIRLLIGSHDRRYEGMYYRVHKVLVHNKYDERLMQNDIALYELVDAIDFNKTLNISPVCLPDADMQSRDYSHQMAQLIGWGTTSAGGQTSDYLRQVQVPIITNRECSRSYNSLMITSKQMCAGFVTGKRDSCQGDSGGPMTVVNEERDGRYVQLGIVSWGKGCAEPKYPGVYTKSLKSVKIRIRFCFKCS</sequence>
<dbReference type="PANTHER" id="PTHR24252:SF7">
    <property type="entry name" value="HYALIN"/>
    <property type="match status" value="1"/>
</dbReference>
<evidence type="ECO:0000256" key="9">
    <source>
        <dbReference type="ARBA" id="ARBA00022889"/>
    </source>
</evidence>
<name>A0A7R9KCB1_9ACAR</name>
<keyword evidence="6" id="KW-0378">Hydrolase</keyword>
<dbReference type="Pfam" id="PF00089">
    <property type="entry name" value="Trypsin"/>
    <property type="match status" value="1"/>
</dbReference>
<evidence type="ECO:0000256" key="11">
    <source>
        <dbReference type="ARBA" id="ARBA00052079"/>
    </source>
</evidence>
<evidence type="ECO:0000256" key="8">
    <source>
        <dbReference type="ARBA" id="ARBA00022825"/>
    </source>
</evidence>
<evidence type="ECO:0000256" key="3">
    <source>
        <dbReference type="ARBA" id="ARBA00022670"/>
    </source>
</evidence>
<evidence type="ECO:0000256" key="2">
    <source>
        <dbReference type="ARBA" id="ARBA00022659"/>
    </source>
</evidence>
<dbReference type="FunFam" id="2.40.10.10:FF:000120">
    <property type="entry name" value="Putative serine protease"/>
    <property type="match status" value="1"/>
</dbReference>
<gene>
    <name evidence="14" type="ORF">OSB1V03_LOCUS901</name>
</gene>
<protein>
    <recommendedName>
        <fullName evidence="12">limulus clotting factor C</fullName>
        <ecNumber evidence="12">3.4.21.84</ecNumber>
    </recommendedName>
</protein>
<dbReference type="GO" id="GO:0042381">
    <property type="term" value="P:hemolymph coagulation"/>
    <property type="evidence" value="ECO:0007669"/>
    <property type="project" value="UniProtKB-KW"/>
</dbReference>
<dbReference type="InterPro" id="IPR001254">
    <property type="entry name" value="Trypsin_dom"/>
</dbReference>
<dbReference type="InterPro" id="IPR033116">
    <property type="entry name" value="TRYPSIN_SER"/>
</dbReference>
<dbReference type="GO" id="GO:0006508">
    <property type="term" value="P:proteolysis"/>
    <property type="evidence" value="ECO:0007669"/>
    <property type="project" value="UniProtKB-KW"/>
</dbReference>
<dbReference type="Gene3D" id="2.40.10.10">
    <property type="entry name" value="Trypsin-like serine proteases"/>
    <property type="match status" value="1"/>
</dbReference>
<dbReference type="CDD" id="cd00190">
    <property type="entry name" value="Tryp_SPc"/>
    <property type="match status" value="1"/>
</dbReference>
<evidence type="ECO:0000256" key="1">
    <source>
        <dbReference type="ARBA" id="ARBA00022536"/>
    </source>
</evidence>
<keyword evidence="15" id="KW-1185">Reference proteome</keyword>
<dbReference type="GO" id="GO:0030246">
    <property type="term" value="F:carbohydrate binding"/>
    <property type="evidence" value="ECO:0007669"/>
    <property type="project" value="UniProtKB-KW"/>
</dbReference>
<dbReference type="PROSITE" id="PS50240">
    <property type="entry name" value="TRYPSIN_DOM"/>
    <property type="match status" value="1"/>
</dbReference>
<accession>A0A7R9KCB1</accession>
<dbReference type="InterPro" id="IPR009003">
    <property type="entry name" value="Peptidase_S1_PA"/>
</dbReference>
<dbReference type="PANTHER" id="PTHR24252">
    <property type="entry name" value="ACROSIN-RELATED"/>
    <property type="match status" value="1"/>
</dbReference>
<dbReference type="PRINTS" id="PR00722">
    <property type="entry name" value="CHYMOTRYPSIN"/>
</dbReference>
<evidence type="ECO:0000259" key="13">
    <source>
        <dbReference type="PROSITE" id="PS50240"/>
    </source>
</evidence>
<organism evidence="14">
    <name type="scientific">Medioppia subpectinata</name>
    <dbReference type="NCBI Taxonomy" id="1979941"/>
    <lineage>
        <taxon>Eukaryota</taxon>
        <taxon>Metazoa</taxon>
        <taxon>Ecdysozoa</taxon>
        <taxon>Arthropoda</taxon>
        <taxon>Chelicerata</taxon>
        <taxon>Arachnida</taxon>
        <taxon>Acari</taxon>
        <taxon>Acariformes</taxon>
        <taxon>Sarcoptiformes</taxon>
        <taxon>Oribatida</taxon>
        <taxon>Brachypylina</taxon>
        <taxon>Oppioidea</taxon>
        <taxon>Oppiidae</taxon>
        <taxon>Medioppia</taxon>
    </lineage>
</organism>
<evidence type="ECO:0000256" key="5">
    <source>
        <dbReference type="ARBA" id="ARBA00022734"/>
    </source>
</evidence>
<evidence type="ECO:0000256" key="4">
    <source>
        <dbReference type="ARBA" id="ARBA00022729"/>
    </source>
</evidence>
<dbReference type="EMBL" id="OC854801">
    <property type="protein sequence ID" value="CAD7620414.1"/>
    <property type="molecule type" value="Genomic_DNA"/>
</dbReference>
<keyword evidence="3" id="KW-0645">Protease</keyword>
<evidence type="ECO:0000256" key="6">
    <source>
        <dbReference type="ARBA" id="ARBA00022801"/>
    </source>
</evidence>
<dbReference type="EC" id="3.4.21.84" evidence="12"/>